<dbReference type="EMBL" id="JAWDGP010007607">
    <property type="protein sequence ID" value="KAK3711501.1"/>
    <property type="molecule type" value="Genomic_DNA"/>
</dbReference>
<accession>A0AAE0XTW6</accession>
<evidence type="ECO:0000313" key="1">
    <source>
        <dbReference type="EMBL" id="KAK3711501.1"/>
    </source>
</evidence>
<organism evidence="1 2">
    <name type="scientific">Elysia crispata</name>
    <name type="common">lettuce slug</name>
    <dbReference type="NCBI Taxonomy" id="231223"/>
    <lineage>
        <taxon>Eukaryota</taxon>
        <taxon>Metazoa</taxon>
        <taxon>Spiralia</taxon>
        <taxon>Lophotrochozoa</taxon>
        <taxon>Mollusca</taxon>
        <taxon>Gastropoda</taxon>
        <taxon>Heterobranchia</taxon>
        <taxon>Euthyneura</taxon>
        <taxon>Panpulmonata</taxon>
        <taxon>Sacoglossa</taxon>
        <taxon>Placobranchoidea</taxon>
        <taxon>Plakobranchidae</taxon>
        <taxon>Elysia</taxon>
    </lineage>
</organism>
<comment type="caution">
    <text evidence="1">The sequence shown here is derived from an EMBL/GenBank/DDBJ whole genome shotgun (WGS) entry which is preliminary data.</text>
</comment>
<dbReference type="AlphaFoldDB" id="A0AAE0XTW6"/>
<evidence type="ECO:0000313" key="2">
    <source>
        <dbReference type="Proteomes" id="UP001283361"/>
    </source>
</evidence>
<name>A0AAE0XTW6_9GAST</name>
<keyword evidence="2" id="KW-1185">Reference proteome</keyword>
<sequence>MFWPGPSLGDLETIGPDLRPSAATEVVLGSVELGVTAVLLVATESKSFWKELSRLVFSRRGRWWGRRPPFRLYPCYDGVNRLYPCVMMV</sequence>
<proteinExistence type="predicted"/>
<dbReference type="Proteomes" id="UP001283361">
    <property type="component" value="Unassembled WGS sequence"/>
</dbReference>
<protein>
    <submittedName>
        <fullName evidence="1">Uncharacterized protein</fullName>
    </submittedName>
</protein>
<gene>
    <name evidence="1" type="ORF">RRG08_001000</name>
</gene>
<reference evidence="1" key="1">
    <citation type="journal article" date="2023" name="G3 (Bethesda)">
        <title>A reference genome for the long-term kleptoplast-retaining sea slug Elysia crispata morphotype clarki.</title>
        <authorList>
            <person name="Eastman K.E."/>
            <person name="Pendleton A.L."/>
            <person name="Shaikh M.A."/>
            <person name="Suttiyut T."/>
            <person name="Ogas R."/>
            <person name="Tomko P."/>
            <person name="Gavelis G."/>
            <person name="Widhalm J.R."/>
            <person name="Wisecaver J.H."/>
        </authorList>
    </citation>
    <scope>NUCLEOTIDE SEQUENCE</scope>
    <source>
        <strain evidence="1">ECLA1</strain>
    </source>
</reference>